<feature type="chain" id="PRO_5011573284" evidence="5">
    <location>
        <begin position="28"/>
        <end position="386"/>
    </location>
</feature>
<evidence type="ECO:0000313" key="10">
    <source>
        <dbReference type="EMBL" id="SFS63695.1"/>
    </source>
</evidence>
<evidence type="ECO:0000256" key="2">
    <source>
        <dbReference type="ARBA" id="ARBA00009477"/>
    </source>
</evidence>
<dbReference type="FunFam" id="2.40.420.20:FF:000001">
    <property type="entry name" value="Efflux RND transporter periplasmic adaptor subunit"/>
    <property type="match status" value="1"/>
</dbReference>
<feature type="domain" description="Multidrug resistance protein MdtA-like C-terminal permuted SH3" evidence="9">
    <location>
        <begin position="300"/>
        <end position="361"/>
    </location>
</feature>
<dbReference type="Pfam" id="PF25967">
    <property type="entry name" value="RND-MFP_C"/>
    <property type="match status" value="1"/>
</dbReference>
<dbReference type="Gene3D" id="2.40.50.100">
    <property type="match status" value="1"/>
</dbReference>
<dbReference type="AlphaFoldDB" id="A0A1I6RG93"/>
<evidence type="ECO:0000259" key="7">
    <source>
        <dbReference type="Pfam" id="PF25917"/>
    </source>
</evidence>
<feature type="domain" description="Multidrug resistance protein MdtA-like barrel-sandwich hybrid" evidence="7">
    <location>
        <begin position="63"/>
        <end position="204"/>
    </location>
</feature>
<dbReference type="GO" id="GO:0046677">
    <property type="term" value="P:response to antibiotic"/>
    <property type="evidence" value="ECO:0007669"/>
    <property type="project" value="TreeGrafter"/>
</dbReference>
<comment type="subcellular location">
    <subcellularLocation>
        <location evidence="1">Cell envelope</location>
    </subcellularLocation>
</comment>
<comment type="similarity">
    <text evidence="2">Belongs to the membrane fusion protein (MFP) (TC 8.A.1) family.</text>
</comment>
<dbReference type="InterPro" id="IPR058624">
    <property type="entry name" value="MdtA-like_HH"/>
</dbReference>
<evidence type="ECO:0000256" key="1">
    <source>
        <dbReference type="ARBA" id="ARBA00004196"/>
    </source>
</evidence>
<keyword evidence="11" id="KW-1185">Reference proteome</keyword>
<sequence length="386" mass="40814">MPIRPASALLRPFALIAALTVATAAAAQQGGEQPPQPVTVVTLQSADVTLTAKLPGRVQASGVAEVRPQVSGIINERLFEEGTTVNRGDPLYRIDPATYEAAKASAEAGLAQAQAQLASAERELTRQQELRERSVSSQQSLDDALAARDVAEAAVKVAEAQLLSSDIDLERTTIRAPLSGVVGLSDATQGALVTSGQATALTTIRAIDTVNVDVTQSAAEMLRWRRSGQAAARESEAEVSLRLADGELYEHTGRLAAAEPHVNEQTGVVVLRLEFPNEDHLLLPGMYVQVELPQGSVYGAILVPQEGVSRDRRGRPMAMVVNAENVVETRQLTIESDQGNQWVVSEGLQAGDRVVVAGLQKIAEGQTVAPEERAAAGTEETAAATE</sequence>
<feature type="signal peptide" evidence="5">
    <location>
        <begin position="1"/>
        <end position="27"/>
    </location>
</feature>
<dbReference type="NCBIfam" id="TIGR01730">
    <property type="entry name" value="RND_mfp"/>
    <property type="match status" value="1"/>
</dbReference>
<evidence type="ECO:0000313" key="11">
    <source>
        <dbReference type="Proteomes" id="UP000199392"/>
    </source>
</evidence>
<reference evidence="11" key="1">
    <citation type="submission" date="2016-10" db="EMBL/GenBank/DDBJ databases">
        <authorList>
            <person name="Varghese N."/>
            <person name="Submissions S."/>
        </authorList>
    </citation>
    <scope>NUCLEOTIDE SEQUENCE [LARGE SCALE GENOMIC DNA]</scope>
    <source>
        <strain evidence="11">DSM 26894</strain>
    </source>
</reference>
<dbReference type="InterPro" id="IPR058626">
    <property type="entry name" value="MdtA-like_b-barrel"/>
</dbReference>
<evidence type="ECO:0000256" key="5">
    <source>
        <dbReference type="SAM" id="SignalP"/>
    </source>
</evidence>
<protein>
    <submittedName>
        <fullName evidence="10">Membrane fusion protein, multidrug efflux system</fullName>
    </submittedName>
</protein>
<dbReference type="InterPro" id="IPR058625">
    <property type="entry name" value="MdtA-like_BSH"/>
</dbReference>
<dbReference type="RefSeq" id="WP_092422629.1">
    <property type="nucleotide sequence ID" value="NZ_FNCL01000003.1"/>
</dbReference>
<feature type="compositionally biased region" description="Low complexity" evidence="4">
    <location>
        <begin position="375"/>
        <end position="386"/>
    </location>
</feature>
<dbReference type="OrthoDB" id="9816569at2"/>
<proteinExistence type="inferred from homology"/>
<accession>A0A1I6RG93</accession>
<dbReference type="SUPFAM" id="SSF111369">
    <property type="entry name" value="HlyD-like secretion proteins"/>
    <property type="match status" value="1"/>
</dbReference>
<organism evidence="10 11">
    <name type="scientific">Alloyangia pacifica</name>
    <dbReference type="NCBI Taxonomy" id="311180"/>
    <lineage>
        <taxon>Bacteria</taxon>
        <taxon>Pseudomonadati</taxon>
        <taxon>Pseudomonadota</taxon>
        <taxon>Alphaproteobacteria</taxon>
        <taxon>Rhodobacterales</taxon>
        <taxon>Roseobacteraceae</taxon>
        <taxon>Alloyangia</taxon>
    </lineage>
</organism>
<evidence type="ECO:0000256" key="3">
    <source>
        <dbReference type="SAM" id="Coils"/>
    </source>
</evidence>
<dbReference type="Pfam" id="PF25876">
    <property type="entry name" value="HH_MFP_RND"/>
    <property type="match status" value="1"/>
</dbReference>
<keyword evidence="3" id="KW-0175">Coiled coil</keyword>
<dbReference type="Gene3D" id="2.40.30.170">
    <property type="match status" value="1"/>
</dbReference>
<dbReference type="Gene3D" id="2.40.420.20">
    <property type="match status" value="1"/>
</dbReference>
<dbReference type="PANTHER" id="PTHR30158:SF3">
    <property type="entry name" value="MULTIDRUG EFFLUX PUMP SUBUNIT ACRA-RELATED"/>
    <property type="match status" value="1"/>
</dbReference>
<evidence type="ECO:0000259" key="9">
    <source>
        <dbReference type="Pfam" id="PF25967"/>
    </source>
</evidence>
<evidence type="ECO:0000256" key="4">
    <source>
        <dbReference type="SAM" id="MobiDB-lite"/>
    </source>
</evidence>
<name>A0A1I6RG93_9RHOB</name>
<feature type="region of interest" description="Disordered" evidence="4">
    <location>
        <begin position="367"/>
        <end position="386"/>
    </location>
</feature>
<dbReference type="GO" id="GO:0005886">
    <property type="term" value="C:plasma membrane"/>
    <property type="evidence" value="ECO:0007669"/>
    <property type="project" value="UniProtKB-SubCell"/>
</dbReference>
<dbReference type="Gene3D" id="1.10.287.470">
    <property type="entry name" value="Helix hairpin bin"/>
    <property type="match status" value="1"/>
</dbReference>
<feature type="domain" description="Multidrug resistance protein MdtA-like beta-barrel" evidence="8">
    <location>
        <begin position="209"/>
        <end position="293"/>
    </location>
</feature>
<feature type="domain" description="Multidrug resistance protein MdtA-like alpha-helical hairpin" evidence="6">
    <location>
        <begin position="104"/>
        <end position="170"/>
    </location>
</feature>
<dbReference type="Pfam" id="PF25944">
    <property type="entry name" value="Beta-barrel_RND"/>
    <property type="match status" value="1"/>
</dbReference>
<dbReference type="GO" id="GO:0022857">
    <property type="term" value="F:transmembrane transporter activity"/>
    <property type="evidence" value="ECO:0007669"/>
    <property type="project" value="InterPro"/>
</dbReference>
<dbReference type="STRING" id="311180.SAMN04488050_10366"/>
<feature type="coiled-coil region" evidence="3">
    <location>
        <begin position="103"/>
        <end position="161"/>
    </location>
</feature>
<dbReference type="PANTHER" id="PTHR30158">
    <property type="entry name" value="ACRA/E-RELATED COMPONENT OF DRUG EFFLUX TRANSPORTER"/>
    <property type="match status" value="1"/>
</dbReference>
<evidence type="ECO:0000259" key="6">
    <source>
        <dbReference type="Pfam" id="PF25876"/>
    </source>
</evidence>
<dbReference type="EMBL" id="FOZW01000003">
    <property type="protein sequence ID" value="SFS63695.1"/>
    <property type="molecule type" value="Genomic_DNA"/>
</dbReference>
<evidence type="ECO:0000259" key="8">
    <source>
        <dbReference type="Pfam" id="PF25944"/>
    </source>
</evidence>
<dbReference type="InterPro" id="IPR006143">
    <property type="entry name" value="RND_pump_MFP"/>
</dbReference>
<dbReference type="Proteomes" id="UP000199392">
    <property type="component" value="Unassembled WGS sequence"/>
</dbReference>
<gene>
    <name evidence="10" type="ORF">SAMN04488050_10366</name>
</gene>
<dbReference type="InterPro" id="IPR058627">
    <property type="entry name" value="MdtA-like_C"/>
</dbReference>
<dbReference type="Pfam" id="PF25917">
    <property type="entry name" value="BSH_RND"/>
    <property type="match status" value="1"/>
</dbReference>
<keyword evidence="5" id="KW-0732">Signal</keyword>